<evidence type="ECO:0000256" key="8">
    <source>
        <dbReference type="RuleBase" id="RU000688"/>
    </source>
</evidence>
<dbReference type="PROSITE" id="PS50262">
    <property type="entry name" value="G_PROTEIN_RECEP_F1_2"/>
    <property type="match status" value="1"/>
</dbReference>
<keyword evidence="6 8" id="KW-0675">Receptor</keyword>
<comment type="subcellular location">
    <subcellularLocation>
        <location evidence="1">Membrane</location>
        <topology evidence="1">Multi-pass membrane protein</topology>
    </subcellularLocation>
</comment>
<comment type="similarity">
    <text evidence="8">Belongs to the G-protein coupled receptor 1 family.</text>
</comment>
<feature type="transmembrane region" description="Helical" evidence="9">
    <location>
        <begin position="266"/>
        <end position="287"/>
    </location>
</feature>
<organism evidence="11 12">
    <name type="scientific">Aplysia californica</name>
    <name type="common">California sea hare</name>
    <dbReference type="NCBI Taxonomy" id="6500"/>
    <lineage>
        <taxon>Eukaryota</taxon>
        <taxon>Metazoa</taxon>
        <taxon>Spiralia</taxon>
        <taxon>Lophotrochozoa</taxon>
        <taxon>Mollusca</taxon>
        <taxon>Gastropoda</taxon>
        <taxon>Heterobranchia</taxon>
        <taxon>Euthyneura</taxon>
        <taxon>Tectipleura</taxon>
        <taxon>Aplysiida</taxon>
        <taxon>Aplysioidea</taxon>
        <taxon>Aplysiidae</taxon>
        <taxon>Aplysia</taxon>
    </lineage>
</organism>
<evidence type="ECO:0000313" key="11">
    <source>
        <dbReference type="Proteomes" id="UP000694888"/>
    </source>
</evidence>
<keyword evidence="7 8" id="KW-0807">Transducer</keyword>
<dbReference type="Proteomes" id="UP000694888">
    <property type="component" value="Unplaced"/>
</dbReference>
<dbReference type="PANTHER" id="PTHR45695">
    <property type="entry name" value="LEUCOKININ RECEPTOR-RELATED"/>
    <property type="match status" value="1"/>
</dbReference>
<gene>
    <name evidence="12" type="primary">LOC101864123</name>
</gene>
<evidence type="ECO:0000256" key="6">
    <source>
        <dbReference type="ARBA" id="ARBA00023170"/>
    </source>
</evidence>
<feature type="transmembrane region" description="Helical" evidence="9">
    <location>
        <begin position="227"/>
        <end position="245"/>
    </location>
</feature>
<keyword evidence="5 9" id="KW-0472">Membrane</keyword>
<accession>A0ABM1AFQ6</accession>
<feature type="domain" description="G-protein coupled receptors family 1 profile" evidence="10">
    <location>
        <begin position="70"/>
        <end position="328"/>
    </location>
</feature>
<keyword evidence="2 8" id="KW-0812">Transmembrane</keyword>
<dbReference type="SMART" id="SM01381">
    <property type="entry name" value="7TM_GPCR_Srsx"/>
    <property type="match status" value="1"/>
</dbReference>
<feature type="transmembrane region" description="Helical" evidence="9">
    <location>
        <begin position="53"/>
        <end position="79"/>
    </location>
</feature>
<dbReference type="SUPFAM" id="SSF81321">
    <property type="entry name" value="Family A G protein-coupled receptor-like"/>
    <property type="match status" value="1"/>
</dbReference>
<dbReference type="CDD" id="cd00637">
    <property type="entry name" value="7tm_classA_rhodopsin-like"/>
    <property type="match status" value="1"/>
</dbReference>
<reference evidence="12" key="1">
    <citation type="submission" date="2025-08" db="UniProtKB">
        <authorList>
            <consortium name="RefSeq"/>
        </authorList>
    </citation>
    <scope>IDENTIFICATION</scope>
</reference>
<dbReference type="GeneID" id="101864123"/>
<feature type="transmembrane region" description="Helical" evidence="9">
    <location>
        <begin position="171"/>
        <end position="192"/>
    </location>
</feature>
<dbReference type="InterPro" id="IPR000276">
    <property type="entry name" value="GPCR_Rhodpsn"/>
</dbReference>
<dbReference type="InterPro" id="IPR017452">
    <property type="entry name" value="GPCR_Rhodpsn_7TM"/>
</dbReference>
<name>A0ABM1AFQ6_APLCA</name>
<dbReference type="RefSeq" id="XP_012946760.2">
    <property type="nucleotide sequence ID" value="XM_013091306.2"/>
</dbReference>
<feature type="transmembrane region" description="Helical" evidence="9">
    <location>
        <begin position="91"/>
        <end position="112"/>
    </location>
</feature>
<evidence type="ECO:0000259" key="10">
    <source>
        <dbReference type="PROSITE" id="PS50262"/>
    </source>
</evidence>
<protein>
    <submittedName>
        <fullName evidence="12">Neuropeptide receptor 15</fullName>
    </submittedName>
</protein>
<evidence type="ECO:0000256" key="2">
    <source>
        <dbReference type="ARBA" id="ARBA00022692"/>
    </source>
</evidence>
<evidence type="ECO:0000256" key="5">
    <source>
        <dbReference type="ARBA" id="ARBA00023136"/>
    </source>
</evidence>
<evidence type="ECO:0000256" key="1">
    <source>
        <dbReference type="ARBA" id="ARBA00004141"/>
    </source>
</evidence>
<feature type="transmembrane region" description="Helical" evidence="9">
    <location>
        <begin position="307"/>
        <end position="331"/>
    </location>
</feature>
<evidence type="ECO:0000256" key="3">
    <source>
        <dbReference type="ARBA" id="ARBA00022989"/>
    </source>
</evidence>
<sequence length="381" mass="42921">MAHTIALPALYNTTLHSTPTADFNNETTLNNMTFGPVLKDESQSSSGAGVTEIVLFSFLFFVIGVVGIFGNFLVVYAIVCDRKMRASVTNLLITNLALADLVIMVFGIPEIIQFMMNKGWILEELLCKANRFILVVSLYASVMTLVSICIERYIGIIQPIKAHILCSRARIAVVVILIWPVAVAAGIPTLLLNRIEDGKSELQVKLCQIRFPADHFHYYLVFKYTEFFLFYVIPLAIQITLYAKVSRHLFTASDKLRRERASDALLARRGVVKMLMVSVVVYFVSYSPQHALLVYRTVKQNDFRDTWTLNVLVIVIAYMNSAANPVLYSIFSQNFRTNFRRALCLLQRGPPAQPPRRQSTLSTSNRFGRLTSLVPSAFSEV</sequence>
<keyword evidence="3 9" id="KW-1133">Transmembrane helix</keyword>
<evidence type="ECO:0000313" key="12">
    <source>
        <dbReference type="RefSeq" id="XP_012946760.2"/>
    </source>
</evidence>
<dbReference type="PRINTS" id="PR00237">
    <property type="entry name" value="GPCRRHODOPSN"/>
</dbReference>
<dbReference type="Pfam" id="PF00001">
    <property type="entry name" value="7tm_1"/>
    <property type="match status" value="1"/>
</dbReference>
<proteinExistence type="inferred from homology"/>
<keyword evidence="11" id="KW-1185">Reference proteome</keyword>
<evidence type="ECO:0000256" key="7">
    <source>
        <dbReference type="ARBA" id="ARBA00023224"/>
    </source>
</evidence>
<keyword evidence="4 8" id="KW-0297">G-protein coupled receptor</keyword>
<evidence type="ECO:0000256" key="4">
    <source>
        <dbReference type="ARBA" id="ARBA00023040"/>
    </source>
</evidence>
<dbReference type="PANTHER" id="PTHR45695:SF9">
    <property type="entry name" value="LEUCOKININ RECEPTOR"/>
    <property type="match status" value="1"/>
</dbReference>
<feature type="transmembrane region" description="Helical" evidence="9">
    <location>
        <begin position="132"/>
        <end position="150"/>
    </location>
</feature>
<dbReference type="Gene3D" id="1.20.1070.10">
    <property type="entry name" value="Rhodopsin 7-helix transmembrane proteins"/>
    <property type="match status" value="1"/>
</dbReference>
<evidence type="ECO:0000256" key="9">
    <source>
        <dbReference type="SAM" id="Phobius"/>
    </source>
</evidence>
<dbReference type="PROSITE" id="PS00237">
    <property type="entry name" value="G_PROTEIN_RECEP_F1_1"/>
    <property type="match status" value="1"/>
</dbReference>